<evidence type="ECO:0000259" key="1">
    <source>
        <dbReference type="PROSITE" id="PS50042"/>
    </source>
</evidence>
<dbReference type="InterPro" id="IPR018488">
    <property type="entry name" value="cNMP-bd_CS"/>
</dbReference>
<dbReference type="PROSITE" id="PS50042">
    <property type="entry name" value="CNMP_BINDING_3"/>
    <property type="match status" value="1"/>
</dbReference>
<dbReference type="InterPro" id="IPR000595">
    <property type="entry name" value="cNMP-bd_dom"/>
</dbReference>
<dbReference type="AlphaFoldDB" id="A0A382C0V6"/>
<feature type="domain" description="Cyclic nucleotide-binding" evidence="1">
    <location>
        <begin position="12"/>
        <end position="143"/>
    </location>
</feature>
<dbReference type="SUPFAM" id="SSF51206">
    <property type="entry name" value="cAMP-binding domain-like"/>
    <property type="match status" value="1"/>
</dbReference>
<dbReference type="GO" id="GO:0042391">
    <property type="term" value="P:regulation of membrane potential"/>
    <property type="evidence" value="ECO:0007669"/>
    <property type="project" value="TreeGrafter"/>
</dbReference>
<dbReference type="InterPro" id="IPR018490">
    <property type="entry name" value="cNMP-bd_dom_sf"/>
</dbReference>
<organism evidence="2">
    <name type="scientific">marine metagenome</name>
    <dbReference type="NCBI Taxonomy" id="408172"/>
    <lineage>
        <taxon>unclassified sequences</taxon>
        <taxon>metagenomes</taxon>
        <taxon>ecological metagenomes</taxon>
    </lineage>
</organism>
<dbReference type="CDD" id="cd00038">
    <property type="entry name" value="CAP_ED"/>
    <property type="match status" value="1"/>
</dbReference>
<name>A0A382C0V6_9ZZZZ</name>
<protein>
    <recommendedName>
        <fullName evidence="1">Cyclic nucleotide-binding domain-containing protein</fullName>
    </recommendedName>
</protein>
<evidence type="ECO:0000313" key="2">
    <source>
        <dbReference type="EMBL" id="SVB19067.1"/>
    </source>
</evidence>
<accession>A0A382C0V6</accession>
<dbReference type="SMART" id="SM00100">
    <property type="entry name" value="cNMP"/>
    <property type="match status" value="1"/>
</dbReference>
<gene>
    <name evidence="2" type="ORF">METZ01_LOCUS171921</name>
</gene>
<dbReference type="GO" id="GO:0005886">
    <property type="term" value="C:plasma membrane"/>
    <property type="evidence" value="ECO:0007669"/>
    <property type="project" value="TreeGrafter"/>
</dbReference>
<dbReference type="GO" id="GO:0005249">
    <property type="term" value="F:voltage-gated potassium channel activity"/>
    <property type="evidence" value="ECO:0007669"/>
    <property type="project" value="TreeGrafter"/>
</dbReference>
<dbReference type="Gene3D" id="2.60.120.10">
    <property type="entry name" value="Jelly Rolls"/>
    <property type="match status" value="1"/>
</dbReference>
<dbReference type="InterPro" id="IPR014710">
    <property type="entry name" value="RmlC-like_jellyroll"/>
</dbReference>
<proteinExistence type="predicted"/>
<sequence length="168" mass="18861">MMNNDQLNQFQIFDDLSDDQISQFHDVLKEVQMEKGEQFITEGEEGNSIYLLLSGQVEINQALTLSMSKGEADNREKAILKLSSDIHPQFGEMSIFNDADRRTANVRAESACTLARLDTLDLFSICDGNPEIGYKVMRNLGRIISGNLVKANQNVLKLTTAFSLILDR</sequence>
<dbReference type="PANTHER" id="PTHR10217:SF435">
    <property type="entry name" value="POTASSIUM VOLTAGE-GATED CHANNEL PROTEIN EAG"/>
    <property type="match status" value="1"/>
</dbReference>
<dbReference type="Pfam" id="PF00027">
    <property type="entry name" value="cNMP_binding"/>
    <property type="match status" value="1"/>
</dbReference>
<dbReference type="EMBL" id="UINC01032046">
    <property type="protein sequence ID" value="SVB19067.1"/>
    <property type="molecule type" value="Genomic_DNA"/>
</dbReference>
<dbReference type="PANTHER" id="PTHR10217">
    <property type="entry name" value="VOLTAGE AND LIGAND GATED POTASSIUM CHANNEL"/>
    <property type="match status" value="1"/>
</dbReference>
<dbReference type="InterPro" id="IPR050818">
    <property type="entry name" value="KCNH_animal-type"/>
</dbReference>
<reference evidence="2" key="1">
    <citation type="submission" date="2018-05" db="EMBL/GenBank/DDBJ databases">
        <authorList>
            <person name="Lanie J.A."/>
            <person name="Ng W.-L."/>
            <person name="Kazmierczak K.M."/>
            <person name="Andrzejewski T.M."/>
            <person name="Davidsen T.M."/>
            <person name="Wayne K.J."/>
            <person name="Tettelin H."/>
            <person name="Glass J.I."/>
            <person name="Rusch D."/>
            <person name="Podicherti R."/>
            <person name="Tsui H.-C.T."/>
            <person name="Winkler M.E."/>
        </authorList>
    </citation>
    <scope>NUCLEOTIDE SEQUENCE</scope>
</reference>
<dbReference type="PROSITE" id="PS00889">
    <property type="entry name" value="CNMP_BINDING_2"/>
    <property type="match status" value="1"/>
</dbReference>